<dbReference type="RefSeq" id="WP_386721965.1">
    <property type="nucleotide sequence ID" value="NZ_JBHRSZ010000005.1"/>
</dbReference>
<name>A0ABV7HDZ5_9GAMM</name>
<dbReference type="Pfam" id="PF12974">
    <property type="entry name" value="Phosphonate-bd"/>
    <property type="match status" value="1"/>
</dbReference>
<gene>
    <name evidence="1" type="ORF">ACFOEK_13525</name>
</gene>
<comment type="caution">
    <text evidence="1">The sequence shown here is derived from an EMBL/GenBank/DDBJ whole genome shotgun (WGS) entry which is preliminary data.</text>
</comment>
<keyword evidence="2" id="KW-1185">Reference proteome</keyword>
<evidence type="ECO:0000313" key="2">
    <source>
        <dbReference type="Proteomes" id="UP001595476"/>
    </source>
</evidence>
<dbReference type="Proteomes" id="UP001595476">
    <property type="component" value="Unassembled WGS sequence"/>
</dbReference>
<protein>
    <submittedName>
        <fullName evidence="1">PhnD/SsuA/transferrin family substrate-binding protein</fullName>
    </submittedName>
</protein>
<dbReference type="EMBL" id="JBHRSZ010000005">
    <property type="protein sequence ID" value="MFC3152057.1"/>
    <property type="molecule type" value="Genomic_DNA"/>
</dbReference>
<proteinExistence type="predicted"/>
<accession>A0ABV7HDZ5</accession>
<organism evidence="1 2">
    <name type="scientific">Litoribrevibacter euphylliae</name>
    <dbReference type="NCBI Taxonomy" id="1834034"/>
    <lineage>
        <taxon>Bacteria</taxon>
        <taxon>Pseudomonadati</taxon>
        <taxon>Pseudomonadota</taxon>
        <taxon>Gammaproteobacteria</taxon>
        <taxon>Oceanospirillales</taxon>
        <taxon>Oceanospirillaceae</taxon>
        <taxon>Litoribrevibacter</taxon>
    </lineage>
</organism>
<sequence>MSTNTPLRVLLLFVLRLIPYLSFSNPPLPLRNRKGIFLFLCLGLTAGSVWPATALAETISFGINTAEGGITKPRYVTALESWLVDKSCQIKVTAQVQGSQGDLVFDLRNVVEAKDSPLLRASGISSTDLNSVWLIKRVSLGGGVASLKGERVALLSKASKIGYQRPIAQLASFGVATEDLTVLHSDQYQGVMTLLLHGDVFAAAVPRVFATLWMEPNDLAMLIEDSSDHRTSAVQAGIWLDSEALSQSSDLVRCIQALSQLNREGRRDVKMRLFPEWVSGFTLEP</sequence>
<evidence type="ECO:0000313" key="1">
    <source>
        <dbReference type="EMBL" id="MFC3152057.1"/>
    </source>
</evidence>
<reference evidence="2" key="1">
    <citation type="journal article" date="2019" name="Int. J. Syst. Evol. Microbiol.">
        <title>The Global Catalogue of Microorganisms (GCM) 10K type strain sequencing project: providing services to taxonomists for standard genome sequencing and annotation.</title>
        <authorList>
            <consortium name="The Broad Institute Genomics Platform"/>
            <consortium name="The Broad Institute Genome Sequencing Center for Infectious Disease"/>
            <person name="Wu L."/>
            <person name="Ma J."/>
        </authorList>
    </citation>
    <scope>NUCLEOTIDE SEQUENCE [LARGE SCALE GENOMIC DNA]</scope>
    <source>
        <strain evidence="2">KCTC 52438</strain>
    </source>
</reference>